<sequence length="125" mass="14259">MCSRDFKIVIGDTDSEDEFGIESDNHFPRQYLPYCSGSGLVPTMTGRVAKDVIQPINRIPRNNEVFIGEDHNNINLEFIKLHFKYEGRLSEYQAAKIIQTATKLFSELPNTLSVRAPTSSKFYLL</sequence>
<dbReference type="Gene3D" id="3.60.21.10">
    <property type="match status" value="1"/>
</dbReference>
<dbReference type="AlphaFoldDB" id="A0A1R1YCF7"/>
<organism evidence="1 2">
    <name type="scientific">Smittium culicis</name>
    <dbReference type="NCBI Taxonomy" id="133412"/>
    <lineage>
        <taxon>Eukaryota</taxon>
        <taxon>Fungi</taxon>
        <taxon>Fungi incertae sedis</taxon>
        <taxon>Zoopagomycota</taxon>
        <taxon>Kickxellomycotina</taxon>
        <taxon>Harpellomycetes</taxon>
        <taxon>Harpellales</taxon>
        <taxon>Legeriomycetaceae</taxon>
        <taxon>Smittium</taxon>
    </lineage>
</organism>
<name>A0A1R1YCF7_9FUNG</name>
<dbReference type="InterPro" id="IPR029052">
    <property type="entry name" value="Metallo-depent_PP-like"/>
</dbReference>
<dbReference type="Proteomes" id="UP000187283">
    <property type="component" value="Unassembled WGS sequence"/>
</dbReference>
<dbReference type="EMBL" id="LSSN01000321">
    <property type="protein sequence ID" value="OMJ24560.1"/>
    <property type="molecule type" value="Genomic_DNA"/>
</dbReference>
<evidence type="ECO:0000313" key="1">
    <source>
        <dbReference type="EMBL" id="OMJ24560.1"/>
    </source>
</evidence>
<reference evidence="1 2" key="1">
    <citation type="submission" date="2017-01" db="EMBL/GenBank/DDBJ databases">
        <authorList>
            <person name="Mah S.A."/>
            <person name="Swanson W.J."/>
            <person name="Moy G.W."/>
            <person name="Vacquier V.D."/>
        </authorList>
    </citation>
    <scope>NUCLEOTIDE SEQUENCE [LARGE SCALE GENOMIC DNA]</scope>
    <source>
        <strain evidence="1 2">GSMNP</strain>
    </source>
</reference>
<proteinExistence type="predicted"/>
<comment type="caution">
    <text evidence="1">The sequence shown here is derived from an EMBL/GenBank/DDBJ whole genome shotgun (WGS) entry which is preliminary data.</text>
</comment>
<accession>A0A1R1YCF7</accession>
<evidence type="ECO:0000313" key="2">
    <source>
        <dbReference type="Proteomes" id="UP000187283"/>
    </source>
</evidence>
<gene>
    <name evidence="1" type="ORF">AYI70_g1505</name>
</gene>
<keyword evidence="2" id="KW-1185">Reference proteome</keyword>
<dbReference type="STRING" id="133412.A0A1R1YCF7"/>
<protein>
    <submittedName>
        <fullName evidence="1">Serine/threonine-protein phosphatase 2B catalytic subunit</fullName>
    </submittedName>
</protein>